<dbReference type="PANTHER" id="PTHR46772">
    <property type="entry name" value="BHLH DOMAIN-CONTAINING PROTEIN"/>
    <property type="match status" value="1"/>
</dbReference>
<feature type="compositionally biased region" description="Basic and acidic residues" evidence="5">
    <location>
        <begin position="93"/>
        <end position="105"/>
    </location>
</feature>
<feature type="compositionally biased region" description="Basic and acidic residues" evidence="5">
    <location>
        <begin position="49"/>
        <end position="64"/>
    </location>
</feature>
<dbReference type="InterPro" id="IPR054502">
    <property type="entry name" value="bHLH-TF_ACT-like_plant"/>
</dbReference>
<dbReference type="InterPro" id="IPR011598">
    <property type="entry name" value="bHLH_dom"/>
</dbReference>
<dbReference type="GO" id="GO:0003700">
    <property type="term" value="F:DNA-binding transcription factor activity"/>
    <property type="evidence" value="ECO:0007669"/>
    <property type="project" value="InterPro"/>
</dbReference>
<dbReference type="GO" id="GO:0009960">
    <property type="term" value="P:endosperm development"/>
    <property type="evidence" value="ECO:0007669"/>
    <property type="project" value="InterPro"/>
</dbReference>
<organism evidence="7 8">
    <name type="scientific">Zizania palustris</name>
    <name type="common">Northern wild rice</name>
    <dbReference type="NCBI Taxonomy" id="103762"/>
    <lineage>
        <taxon>Eukaryota</taxon>
        <taxon>Viridiplantae</taxon>
        <taxon>Streptophyta</taxon>
        <taxon>Embryophyta</taxon>
        <taxon>Tracheophyta</taxon>
        <taxon>Spermatophyta</taxon>
        <taxon>Magnoliopsida</taxon>
        <taxon>Liliopsida</taxon>
        <taxon>Poales</taxon>
        <taxon>Poaceae</taxon>
        <taxon>BOP clade</taxon>
        <taxon>Oryzoideae</taxon>
        <taxon>Oryzeae</taxon>
        <taxon>Zizaniinae</taxon>
        <taxon>Zizania</taxon>
    </lineage>
</organism>
<comment type="caution">
    <text evidence="7">The sequence shown here is derived from an EMBL/GenBank/DDBJ whole genome shotgun (WGS) entry which is preliminary data.</text>
</comment>
<dbReference type="Pfam" id="PF00010">
    <property type="entry name" value="HLH"/>
    <property type="match status" value="1"/>
</dbReference>
<keyword evidence="4" id="KW-0539">Nucleus</keyword>
<gene>
    <name evidence="7" type="ORF">GUJ93_ZPchr0002g25288</name>
</gene>
<dbReference type="InterPro" id="IPR044278">
    <property type="entry name" value="BHLH95-like"/>
</dbReference>
<dbReference type="EMBL" id="JAAALK010000287">
    <property type="protein sequence ID" value="KAG8059032.1"/>
    <property type="molecule type" value="Genomic_DNA"/>
</dbReference>
<dbReference type="PROSITE" id="PS50888">
    <property type="entry name" value="BHLH"/>
    <property type="match status" value="1"/>
</dbReference>
<keyword evidence="8" id="KW-1185">Reference proteome</keyword>
<evidence type="ECO:0000256" key="4">
    <source>
        <dbReference type="ARBA" id="ARBA00023242"/>
    </source>
</evidence>
<evidence type="ECO:0000313" key="8">
    <source>
        <dbReference type="Proteomes" id="UP000729402"/>
    </source>
</evidence>
<evidence type="ECO:0000256" key="5">
    <source>
        <dbReference type="SAM" id="MobiDB-lite"/>
    </source>
</evidence>
<feature type="compositionally biased region" description="Low complexity" evidence="5">
    <location>
        <begin position="69"/>
        <end position="82"/>
    </location>
</feature>
<feature type="region of interest" description="Disordered" evidence="5">
    <location>
        <begin position="1"/>
        <end position="105"/>
    </location>
</feature>
<evidence type="ECO:0000256" key="1">
    <source>
        <dbReference type="ARBA" id="ARBA00004123"/>
    </source>
</evidence>
<comment type="subcellular location">
    <subcellularLocation>
        <location evidence="1">Nucleus</location>
    </subcellularLocation>
</comment>
<feature type="domain" description="BHLH" evidence="6">
    <location>
        <begin position="90"/>
        <end position="140"/>
    </location>
</feature>
<proteinExistence type="predicted"/>
<keyword evidence="3" id="KW-0804">Transcription</keyword>
<evidence type="ECO:0000256" key="2">
    <source>
        <dbReference type="ARBA" id="ARBA00023015"/>
    </source>
</evidence>
<dbReference type="PANTHER" id="PTHR46772:SF8">
    <property type="entry name" value="TRANSCRIPTION FACTOR BHLH95"/>
    <property type="match status" value="1"/>
</dbReference>
<reference evidence="7" key="1">
    <citation type="journal article" date="2021" name="bioRxiv">
        <title>Whole Genome Assembly and Annotation of Northern Wild Rice, Zizania palustris L., Supports a Whole Genome Duplication in the Zizania Genus.</title>
        <authorList>
            <person name="Haas M."/>
            <person name="Kono T."/>
            <person name="Macchietto M."/>
            <person name="Millas R."/>
            <person name="McGilp L."/>
            <person name="Shao M."/>
            <person name="Duquette J."/>
            <person name="Hirsch C.N."/>
            <person name="Kimball J."/>
        </authorList>
    </citation>
    <scope>NUCLEOTIDE SEQUENCE</scope>
    <source>
        <tissue evidence="7">Fresh leaf tissue</tissue>
    </source>
</reference>
<feature type="compositionally biased region" description="Low complexity" evidence="5">
    <location>
        <begin position="32"/>
        <end position="48"/>
    </location>
</feature>
<feature type="compositionally biased region" description="Low complexity" evidence="5">
    <location>
        <begin position="8"/>
        <end position="22"/>
    </location>
</feature>
<dbReference type="Proteomes" id="UP000729402">
    <property type="component" value="Unassembled WGS sequence"/>
</dbReference>
<name>A0A8J5S9M4_ZIZPA</name>
<dbReference type="SMART" id="SM00353">
    <property type="entry name" value="HLH"/>
    <property type="match status" value="1"/>
</dbReference>
<dbReference type="OrthoDB" id="690068at2759"/>
<evidence type="ECO:0000313" key="7">
    <source>
        <dbReference type="EMBL" id="KAG8059032.1"/>
    </source>
</evidence>
<sequence>MAQQGTNSGSDAPAAAADSAGSMGSGHEEGSGESQTGSHLVVSSAAADVVDKGKGVVGNDEERQGGSQGSTAAGSSAARQQGRAGGRRRYGRKDHVQAERQRRQRMKDRFNDLQALVPNLPTRIDKASIVVEAIDFIKSLQETVTNLERRKMERDIVARVSSSAVLAPPLTTPAQAIVPVVARSWSMPAASGGQAVLSPAGAHRGRSPVIPAAAPAPSVVVNWCGDEHAFIDIRAPRLTRRHDVLTMVMGVLEKHSINVVTAQIDSDDSQSKFTIHTCVNRESGLAMETVTTEGIYQLAVSEIMVWLTS</sequence>
<accession>A0A8J5S9M4</accession>
<protein>
    <recommendedName>
        <fullName evidence="6">BHLH domain-containing protein</fullName>
    </recommendedName>
</protein>
<evidence type="ECO:0000256" key="3">
    <source>
        <dbReference type="ARBA" id="ARBA00023163"/>
    </source>
</evidence>
<dbReference type="GO" id="GO:0046983">
    <property type="term" value="F:protein dimerization activity"/>
    <property type="evidence" value="ECO:0007669"/>
    <property type="project" value="InterPro"/>
</dbReference>
<evidence type="ECO:0000259" key="6">
    <source>
        <dbReference type="PROSITE" id="PS50888"/>
    </source>
</evidence>
<reference evidence="7" key="2">
    <citation type="submission" date="2021-02" db="EMBL/GenBank/DDBJ databases">
        <authorList>
            <person name="Kimball J.A."/>
            <person name="Haas M.W."/>
            <person name="Macchietto M."/>
            <person name="Kono T."/>
            <person name="Duquette J."/>
            <person name="Shao M."/>
        </authorList>
    </citation>
    <scope>NUCLEOTIDE SEQUENCE</scope>
    <source>
        <tissue evidence="7">Fresh leaf tissue</tissue>
    </source>
</reference>
<dbReference type="Pfam" id="PF22754">
    <property type="entry name" value="bHLH-TF_ACT-like_plant"/>
    <property type="match status" value="1"/>
</dbReference>
<dbReference type="AlphaFoldDB" id="A0A8J5S9M4"/>
<keyword evidence="2" id="KW-0805">Transcription regulation</keyword>